<dbReference type="Proteomes" id="UP000001542">
    <property type="component" value="Unassembled WGS sequence"/>
</dbReference>
<keyword evidence="2" id="KW-1185">Reference proteome</keyword>
<gene>
    <name evidence="1" type="ORF">TVAG_262300</name>
</gene>
<dbReference type="VEuPathDB" id="TrichDB:TVAG_262300"/>
<protein>
    <submittedName>
        <fullName evidence="1">Uncharacterized protein</fullName>
    </submittedName>
</protein>
<dbReference type="InParanoid" id="A2DUE2"/>
<name>A2DUE2_TRIV3</name>
<accession>A2DUE2</accession>
<evidence type="ECO:0000313" key="2">
    <source>
        <dbReference type="Proteomes" id="UP000001542"/>
    </source>
</evidence>
<dbReference type="AlphaFoldDB" id="A2DUE2"/>
<organism evidence="1 2">
    <name type="scientific">Trichomonas vaginalis (strain ATCC PRA-98 / G3)</name>
    <dbReference type="NCBI Taxonomy" id="412133"/>
    <lineage>
        <taxon>Eukaryota</taxon>
        <taxon>Metamonada</taxon>
        <taxon>Parabasalia</taxon>
        <taxon>Trichomonadida</taxon>
        <taxon>Trichomonadidae</taxon>
        <taxon>Trichomonas</taxon>
    </lineage>
</organism>
<dbReference type="EMBL" id="DS113248">
    <property type="protein sequence ID" value="EAY15980.1"/>
    <property type="molecule type" value="Genomic_DNA"/>
</dbReference>
<reference evidence="1" key="1">
    <citation type="submission" date="2006-10" db="EMBL/GenBank/DDBJ databases">
        <authorList>
            <person name="Amadeo P."/>
            <person name="Zhao Q."/>
            <person name="Wortman J."/>
            <person name="Fraser-Liggett C."/>
            <person name="Carlton J."/>
        </authorList>
    </citation>
    <scope>NUCLEOTIDE SEQUENCE</scope>
    <source>
        <strain evidence="1">G3</strain>
    </source>
</reference>
<dbReference type="KEGG" id="tva:4773987"/>
<dbReference type="VEuPathDB" id="TrichDB:TVAGG3_0595980"/>
<dbReference type="RefSeq" id="XP_001328203.1">
    <property type="nucleotide sequence ID" value="XM_001328168.1"/>
</dbReference>
<dbReference type="OrthoDB" id="10487824at2759"/>
<reference evidence="1" key="2">
    <citation type="journal article" date="2007" name="Science">
        <title>Draft genome sequence of the sexually transmitted pathogen Trichomonas vaginalis.</title>
        <authorList>
            <person name="Carlton J.M."/>
            <person name="Hirt R.P."/>
            <person name="Silva J.C."/>
            <person name="Delcher A.L."/>
            <person name="Schatz M."/>
            <person name="Zhao Q."/>
            <person name="Wortman J.R."/>
            <person name="Bidwell S.L."/>
            <person name="Alsmark U.C.M."/>
            <person name="Besteiro S."/>
            <person name="Sicheritz-Ponten T."/>
            <person name="Noel C.J."/>
            <person name="Dacks J.B."/>
            <person name="Foster P.G."/>
            <person name="Simillion C."/>
            <person name="Van de Peer Y."/>
            <person name="Miranda-Saavedra D."/>
            <person name="Barton G.J."/>
            <person name="Westrop G.D."/>
            <person name="Mueller S."/>
            <person name="Dessi D."/>
            <person name="Fiori P.L."/>
            <person name="Ren Q."/>
            <person name="Paulsen I."/>
            <person name="Zhang H."/>
            <person name="Bastida-Corcuera F.D."/>
            <person name="Simoes-Barbosa A."/>
            <person name="Brown M.T."/>
            <person name="Hayes R.D."/>
            <person name="Mukherjee M."/>
            <person name="Okumura C.Y."/>
            <person name="Schneider R."/>
            <person name="Smith A.J."/>
            <person name="Vanacova S."/>
            <person name="Villalvazo M."/>
            <person name="Haas B.J."/>
            <person name="Pertea M."/>
            <person name="Feldblyum T.V."/>
            <person name="Utterback T.R."/>
            <person name="Shu C.L."/>
            <person name="Osoegawa K."/>
            <person name="de Jong P.J."/>
            <person name="Hrdy I."/>
            <person name="Horvathova L."/>
            <person name="Zubacova Z."/>
            <person name="Dolezal P."/>
            <person name="Malik S.B."/>
            <person name="Logsdon J.M. Jr."/>
            <person name="Henze K."/>
            <person name="Gupta A."/>
            <person name="Wang C.C."/>
            <person name="Dunne R.L."/>
            <person name="Upcroft J.A."/>
            <person name="Upcroft P."/>
            <person name="White O."/>
            <person name="Salzberg S.L."/>
            <person name="Tang P."/>
            <person name="Chiu C.-H."/>
            <person name="Lee Y.-S."/>
            <person name="Embley T.M."/>
            <person name="Coombs G.H."/>
            <person name="Mottram J.C."/>
            <person name="Tachezy J."/>
            <person name="Fraser-Liggett C.M."/>
            <person name="Johnson P.J."/>
        </authorList>
    </citation>
    <scope>NUCLEOTIDE SEQUENCE [LARGE SCALE GENOMIC DNA]</scope>
    <source>
        <strain evidence="1">G3</strain>
    </source>
</reference>
<proteinExistence type="predicted"/>
<sequence length="155" mass="17438">MQSSKWPAEPSLPSIQSRQPQGHLISFIITDGWGNNQVEIRNAMIQNADGSISEVLLTDKWFFNAESFPDTISFALKSTERPGFILFGNGYGKSGVRSLTVLYDNEQIWKGDLPMTNPNSENFPIAVPIKYNEFQKPDIKSLRSASLNFHLDLET</sequence>
<evidence type="ECO:0000313" key="1">
    <source>
        <dbReference type="EMBL" id="EAY15980.1"/>
    </source>
</evidence>